<keyword evidence="4 9" id="KW-0547">Nucleotide-binding</keyword>
<sequence length="165" mass="19219">MKIAVYPGSFDPITNGHIDIIKRSLLVFDKLIVAVNDNPHPLKPYLFNIKERLEMVKEALSSYQEVEIESFKGLLVDYIKKKGARFVIRGLRALSDFEYEFQMYLMNKRLNPDLEMIYFMTNQKYSHLSSSIIKEIARLGGKTKNFVPPFVEQMLHKKFANLTPI</sequence>
<feature type="binding site" evidence="9">
    <location>
        <begin position="9"/>
        <end position="10"/>
    </location>
    <ligand>
        <name>ATP</name>
        <dbReference type="ChEBI" id="CHEBI:30616"/>
    </ligand>
</feature>
<dbReference type="InterPro" id="IPR014729">
    <property type="entry name" value="Rossmann-like_a/b/a_fold"/>
</dbReference>
<dbReference type="HAMAP" id="MF_00151">
    <property type="entry name" value="PPAT_bact"/>
    <property type="match status" value="1"/>
</dbReference>
<dbReference type="Pfam" id="PF01467">
    <property type="entry name" value="CTP_transf_like"/>
    <property type="match status" value="1"/>
</dbReference>
<protein>
    <recommendedName>
        <fullName evidence="9">Phosphopantetheine adenylyltransferase</fullName>
        <ecNumber evidence="9">2.7.7.3</ecNumber>
    </recommendedName>
    <alternativeName>
        <fullName evidence="9">Dephospho-CoA pyrophosphorylase</fullName>
    </alternativeName>
    <alternativeName>
        <fullName evidence="9">Pantetheine-phosphate adenylyltransferase</fullName>
        <shortName evidence="9">PPAT</shortName>
    </alternativeName>
</protein>
<dbReference type="Proteomes" id="UP000267654">
    <property type="component" value="Unassembled WGS sequence"/>
</dbReference>
<feature type="binding site" evidence="9">
    <location>
        <begin position="90"/>
        <end position="92"/>
    </location>
    <ligand>
        <name>ATP</name>
        <dbReference type="ChEBI" id="CHEBI:30616"/>
    </ligand>
</feature>
<dbReference type="UniPathway" id="UPA00241">
    <property type="reaction ID" value="UER00355"/>
</dbReference>
<evidence type="ECO:0000256" key="9">
    <source>
        <dbReference type="HAMAP-Rule" id="MF_00151"/>
    </source>
</evidence>
<feature type="binding site" evidence="9">
    <location>
        <begin position="125"/>
        <end position="131"/>
    </location>
    <ligand>
        <name>ATP</name>
        <dbReference type="ChEBI" id="CHEBI:30616"/>
    </ligand>
</feature>
<proteinExistence type="inferred from homology"/>
<dbReference type="InterPro" id="IPR004821">
    <property type="entry name" value="Cyt_trans-like"/>
</dbReference>
<comment type="similarity">
    <text evidence="9">Belongs to the bacterial CoaD family.</text>
</comment>
<feature type="binding site" evidence="9">
    <location>
        <position position="9"/>
    </location>
    <ligand>
        <name>substrate</name>
    </ligand>
</feature>
<dbReference type="PRINTS" id="PR01020">
    <property type="entry name" value="LPSBIOSNTHSS"/>
</dbReference>
<comment type="function">
    <text evidence="9">Reversibly transfers an adenylyl group from ATP to 4'-phosphopantetheine, yielding dephospho-CoA (dPCoA) and pyrophosphate.</text>
</comment>
<feature type="binding site" evidence="9">
    <location>
        <position position="75"/>
    </location>
    <ligand>
        <name>substrate</name>
    </ligand>
</feature>
<dbReference type="EC" id="2.7.7.3" evidence="9"/>
<gene>
    <name evidence="9" type="primary">coaD</name>
    <name evidence="11" type="ORF">DRI96_00425</name>
</gene>
<dbReference type="NCBIfam" id="TIGR01510">
    <property type="entry name" value="coaD_prev_kdtB"/>
    <property type="match status" value="1"/>
</dbReference>
<comment type="caution">
    <text evidence="11">The sequence shown here is derived from an EMBL/GenBank/DDBJ whole genome shotgun (WGS) entry which is preliminary data.</text>
</comment>
<keyword evidence="6 9" id="KW-0460">Magnesium</keyword>
<evidence type="ECO:0000256" key="5">
    <source>
        <dbReference type="ARBA" id="ARBA00022840"/>
    </source>
</evidence>
<comment type="catalytic activity">
    <reaction evidence="8 9">
        <text>(R)-4'-phosphopantetheine + ATP + H(+) = 3'-dephospho-CoA + diphosphate</text>
        <dbReference type="Rhea" id="RHEA:19801"/>
        <dbReference type="ChEBI" id="CHEBI:15378"/>
        <dbReference type="ChEBI" id="CHEBI:30616"/>
        <dbReference type="ChEBI" id="CHEBI:33019"/>
        <dbReference type="ChEBI" id="CHEBI:57328"/>
        <dbReference type="ChEBI" id="CHEBI:61723"/>
        <dbReference type="EC" id="2.7.7.3"/>
    </reaction>
</comment>
<evidence type="ECO:0000256" key="3">
    <source>
        <dbReference type="ARBA" id="ARBA00022695"/>
    </source>
</evidence>
<dbReference type="SUPFAM" id="SSF52374">
    <property type="entry name" value="Nucleotidylyl transferase"/>
    <property type="match status" value="1"/>
</dbReference>
<comment type="cofactor">
    <cofactor evidence="9">
        <name>Mg(2+)</name>
        <dbReference type="ChEBI" id="CHEBI:18420"/>
    </cofactor>
</comment>
<evidence type="ECO:0000256" key="7">
    <source>
        <dbReference type="ARBA" id="ARBA00022993"/>
    </source>
</evidence>
<dbReference type="GO" id="GO:0004595">
    <property type="term" value="F:pantetheine-phosphate adenylyltransferase activity"/>
    <property type="evidence" value="ECO:0007669"/>
    <property type="project" value="UniProtKB-UniRule"/>
</dbReference>
<dbReference type="GO" id="GO:0005524">
    <property type="term" value="F:ATP binding"/>
    <property type="evidence" value="ECO:0007669"/>
    <property type="project" value="UniProtKB-KW"/>
</dbReference>
<feature type="domain" description="Cytidyltransferase-like" evidence="10">
    <location>
        <begin position="5"/>
        <end position="135"/>
    </location>
</feature>
<evidence type="ECO:0000256" key="6">
    <source>
        <dbReference type="ARBA" id="ARBA00022842"/>
    </source>
</evidence>
<feature type="binding site" evidence="9">
    <location>
        <position position="89"/>
    </location>
    <ligand>
        <name>substrate</name>
    </ligand>
</feature>
<dbReference type="InterPro" id="IPR001980">
    <property type="entry name" value="PPAT"/>
</dbReference>
<keyword evidence="2 9" id="KW-0808">Transferase</keyword>
<dbReference type="AlphaFoldDB" id="A0A662DLV3"/>
<dbReference type="PANTHER" id="PTHR21342">
    <property type="entry name" value="PHOSPHOPANTETHEINE ADENYLYLTRANSFERASE"/>
    <property type="match status" value="1"/>
</dbReference>
<dbReference type="PANTHER" id="PTHR21342:SF1">
    <property type="entry name" value="PHOSPHOPANTETHEINE ADENYLYLTRANSFERASE"/>
    <property type="match status" value="1"/>
</dbReference>
<feature type="site" description="Transition state stabilizer" evidence="9">
    <location>
        <position position="17"/>
    </location>
</feature>
<keyword evidence="7 9" id="KW-0173">Coenzyme A biosynthesis</keyword>
<evidence type="ECO:0000256" key="4">
    <source>
        <dbReference type="ARBA" id="ARBA00022741"/>
    </source>
</evidence>
<dbReference type="NCBIfam" id="TIGR00125">
    <property type="entry name" value="cyt_tran_rel"/>
    <property type="match status" value="1"/>
</dbReference>
<keyword evidence="1 9" id="KW-0963">Cytoplasm</keyword>
<accession>A0A662DLV3</accession>
<comment type="subunit">
    <text evidence="9">Homohexamer.</text>
</comment>
<evidence type="ECO:0000256" key="8">
    <source>
        <dbReference type="ARBA" id="ARBA00029346"/>
    </source>
</evidence>
<evidence type="ECO:0000313" key="11">
    <source>
        <dbReference type="EMBL" id="RLE15112.1"/>
    </source>
</evidence>
<dbReference type="GO" id="GO:0015937">
    <property type="term" value="P:coenzyme A biosynthetic process"/>
    <property type="evidence" value="ECO:0007669"/>
    <property type="project" value="UniProtKB-UniRule"/>
</dbReference>
<evidence type="ECO:0000256" key="2">
    <source>
        <dbReference type="ARBA" id="ARBA00022679"/>
    </source>
</evidence>
<feature type="binding site" evidence="9">
    <location>
        <position position="100"/>
    </location>
    <ligand>
        <name>ATP</name>
        <dbReference type="ChEBI" id="CHEBI:30616"/>
    </ligand>
</feature>
<dbReference type="EMBL" id="QMQB01000009">
    <property type="protein sequence ID" value="RLE15112.1"/>
    <property type="molecule type" value="Genomic_DNA"/>
</dbReference>
<feature type="binding site" evidence="9">
    <location>
        <position position="17"/>
    </location>
    <ligand>
        <name>ATP</name>
        <dbReference type="ChEBI" id="CHEBI:30616"/>
    </ligand>
</feature>
<dbReference type="CDD" id="cd02163">
    <property type="entry name" value="PPAT"/>
    <property type="match status" value="1"/>
</dbReference>
<keyword evidence="5 9" id="KW-0067">ATP-binding</keyword>
<dbReference type="GO" id="GO:0005737">
    <property type="term" value="C:cytoplasm"/>
    <property type="evidence" value="ECO:0007669"/>
    <property type="project" value="UniProtKB-SubCell"/>
</dbReference>
<organism evidence="11 12">
    <name type="scientific">Aerophobetes bacterium</name>
    <dbReference type="NCBI Taxonomy" id="2030807"/>
    <lineage>
        <taxon>Bacteria</taxon>
        <taxon>Candidatus Aerophobota</taxon>
    </lineage>
</organism>
<reference evidence="11 12" key="1">
    <citation type="submission" date="2018-06" db="EMBL/GenBank/DDBJ databases">
        <title>Extensive metabolic versatility and redundancy in microbially diverse, dynamic hydrothermal sediments.</title>
        <authorList>
            <person name="Dombrowski N."/>
            <person name="Teske A."/>
            <person name="Baker B.J."/>
        </authorList>
    </citation>
    <scope>NUCLEOTIDE SEQUENCE [LARGE SCALE GENOMIC DNA]</scope>
    <source>
        <strain evidence="11">B19_G9</strain>
    </source>
</reference>
<evidence type="ECO:0000259" key="10">
    <source>
        <dbReference type="Pfam" id="PF01467"/>
    </source>
</evidence>
<keyword evidence="3 9" id="KW-0548">Nucleotidyltransferase</keyword>
<dbReference type="Gene3D" id="3.40.50.620">
    <property type="entry name" value="HUPs"/>
    <property type="match status" value="1"/>
</dbReference>
<comment type="pathway">
    <text evidence="9">Cofactor biosynthesis; coenzyme A biosynthesis; CoA from (R)-pantothenate: step 4/5.</text>
</comment>
<evidence type="ECO:0000256" key="1">
    <source>
        <dbReference type="ARBA" id="ARBA00022490"/>
    </source>
</evidence>
<comment type="caution">
    <text evidence="9">Lacks conserved residue(s) required for the propagation of feature annotation.</text>
</comment>
<evidence type="ECO:0000313" key="12">
    <source>
        <dbReference type="Proteomes" id="UP000267654"/>
    </source>
</evidence>
<name>A0A662DLV3_UNCAE</name>
<comment type="subcellular location">
    <subcellularLocation>
        <location evidence="9">Cytoplasm</location>
    </subcellularLocation>
</comment>